<feature type="binding site" evidence="6">
    <location>
        <position position="154"/>
    </location>
    <ligand>
        <name>Fe cation</name>
        <dbReference type="ChEBI" id="CHEBI:24875"/>
    </ligand>
</feature>
<dbReference type="GO" id="GO:0042586">
    <property type="term" value="F:peptide deformylase activity"/>
    <property type="evidence" value="ECO:0007669"/>
    <property type="project" value="UniProtKB-UniRule"/>
</dbReference>
<proteinExistence type="inferred from homology"/>
<comment type="similarity">
    <text evidence="1 6">Belongs to the polypeptide deformylase family.</text>
</comment>
<evidence type="ECO:0000256" key="4">
    <source>
        <dbReference type="ARBA" id="ARBA00022917"/>
    </source>
</evidence>
<protein>
    <recommendedName>
        <fullName evidence="6">Peptide deformylase</fullName>
        <shortName evidence="6">PDF</shortName>
        <ecNumber evidence="6">3.5.1.88</ecNumber>
    </recommendedName>
    <alternativeName>
        <fullName evidence="6">Polypeptide deformylase</fullName>
    </alternativeName>
</protein>
<name>A0A1Q1G0Y9_9BACL</name>
<dbReference type="InterPro" id="IPR036821">
    <property type="entry name" value="Peptide_deformylase_sf"/>
</dbReference>
<feature type="active site" evidence="6">
    <location>
        <position position="155"/>
    </location>
</feature>
<dbReference type="RefSeq" id="WP_077140018.1">
    <property type="nucleotide sequence ID" value="NZ_CBCSGK010000003.1"/>
</dbReference>
<keyword evidence="8" id="KW-1185">Reference proteome</keyword>
<dbReference type="PRINTS" id="PR01576">
    <property type="entry name" value="PDEFORMYLASE"/>
</dbReference>
<sequence length="183" mass="21015">MITMKEIIRDPHDTLRLKAQPVELPLNDEDRKTLHDMMDYLKRSQDDKIAEQQQLRPGVGIAAPQINISKQMIALFIKDEEGNVLLEEVLINPKIIAHSSELAYLSTGEGCLSVDEQIPGYVPRYRKVTVRSYTMDGEMVKHRFEGFEAIVAQHEIDHLNGVMFYDHINQEDPFKKVDNAVEL</sequence>
<feature type="binding site" evidence="6">
    <location>
        <position position="111"/>
    </location>
    <ligand>
        <name>Fe cation</name>
        <dbReference type="ChEBI" id="CHEBI:24875"/>
    </ligand>
</feature>
<dbReference type="AlphaFoldDB" id="A0A1Q1G0Y9"/>
<dbReference type="PANTHER" id="PTHR10458">
    <property type="entry name" value="PEPTIDE DEFORMYLASE"/>
    <property type="match status" value="1"/>
</dbReference>
<dbReference type="NCBIfam" id="TIGR00079">
    <property type="entry name" value="pept_deformyl"/>
    <property type="match status" value="1"/>
</dbReference>
<keyword evidence="3 6" id="KW-0378">Hydrolase</keyword>
<dbReference type="PIRSF" id="PIRSF004749">
    <property type="entry name" value="Pep_def"/>
    <property type="match status" value="1"/>
</dbReference>
<dbReference type="OrthoDB" id="9784988at2"/>
<gene>
    <name evidence="6" type="primary">def</name>
    <name evidence="7" type="ORF">EDD62_0896</name>
</gene>
<comment type="catalytic activity">
    <reaction evidence="6">
        <text>N-terminal N-formyl-L-methionyl-[peptide] + H2O = N-terminal L-methionyl-[peptide] + formate</text>
        <dbReference type="Rhea" id="RHEA:24420"/>
        <dbReference type="Rhea" id="RHEA-COMP:10639"/>
        <dbReference type="Rhea" id="RHEA-COMP:10640"/>
        <dbReference type="ChEBI" id="CHEBI:15377"/>
        <dbReference type="ChEBI" id="CHEBI:15740"/>
        <dbReference type="ChEBI" id="CHEBI:49298"/>
        <dbReference type="ChEBI" id="CHEBI:64731"/>
        <dbReference type="EC" id="3.5.1.88"/>
    </reaction>
</comment>
<evidence type="ECO:0000256" key="3">
    <source>
        <dbReference type="ARBA" id="ARBA00022801"/>
    </source>
</evidence>
<dbReference type="PANTHER" id="PTHR10458:SF8">
    <property type="entry name" value="PEPTIDE DEFORMYLASE 2"/>
    <property type="match status" value="1"/>
</dbReference>
<accession>A0A1Q1G0Y9</accession>
<evidence type="ECO:0000256" key="5">
    <source>
        <dbReference type="ARBA" id="ARBA00023004"/>
    </source>
</evidence>
<dbReference type="CDD" id="cd00487">
    <property type="entry name" value="Pep_deformylase"/>
    <property type="match status" value="1"/>
</dbReference>
<dbReference type="GO" id="GO:0006412">
    <property type="term" value="P:translation"/>
    <property type="evidence" value="ECO:0007669"/>
    <property type="project" value="UniProtKB-UniRule"/>
</dbReference>
<evidence type="ECO:0000256" key="1">
    <source>
        <dbReference type="ARBA" id="ARBA00010759"/>
    </source>
</evidence>
<dbReference type="SUPFAM" id="SSF56420">
    <property type="entry name" value="Peptide deformylase"/>
    <property type="match status" value="1"/>
</dbReference>
<dbReference type="STRING" id="1849491.BVH56_02885"/>
<dbReference type="FunFam" id="3.90.45.10:FF:000002">
    <property type="entry name" value="Peptide deformylase"/>
    <property type="match status" value="1"/>
</dbReference>
<keyword evidence="2 6" id="KW-0479">Metal-binding</keyword>
<keyword evidence="4 6" id="KW-0648">Protein biosynthesis</keyword>
<feature type="binding site" evidence="6">
    <location>
        <position position="158"/>
    </location>
    <ligand>
        <name>Fe cation</name>
        <dbReference type="ChEBI" id="CHEBI:24875"/>
    </ligand>
</feature>
<dbReference type="Pfam" id="PF01327">
    <property type="entry name" value="Pep_deformylase"/>
    <property type="match status" value="1"/>
</dbReference>
<dbReference type="Gene3D" id="3.90.45.10">
    <property type="entry name" value="Peptide deformylase"/>
    <property type="match status" value="1"/>
</dbReference>
<evidence type="ECO:0000256" key="6">
    <source>
        <dbReference type="HAMAP-Rule" id="MF_00163"/>
    </source>
</evidence>
<dbReference type="HAMAP" id="MF_00163">
    <property type="entry name" value="Pep_deformylase"/>
    <property type="match status" value="1"/>
</dbReference>
<accession>A0A3N5CDK3</accession>
<comment type="function">
    <text evidence="6">Removes the formyl group from the N-terminal Met of newly synthesized proteins. Requires at least a dipeptide for an efficient rate of reaction. N-terminal L-methionine is a prerequisite for activity but the enzyme has broad specificity at other positions.</text>
</comment>
<organism evidence="7 8">
    <name type="scientific">Abyssicoccus albus</name>
    <dbReference type="NCBI Taxonomy" id="1817405"/>
    <lineage>
        <taxon>Bacteria</taxon>
        <taxon>Bacillati</taxon>
        <taxon>Bacillota</taxon>
        <taxon>Bacilli</taxon>
        <taxon>Bacillales</taxon>
        <taxon>Abyssicoccaceae</taxon>
    </lineage>
</organism>
<dbReference type="EC" id="3.5.1.88" evidence="6"/>
<evidence type="ECO:0000256" key="2">
    <source>
        <dbReference type="ARBA" id="ARBA00022723"/>
    </source>
</evidence>
<reference evidence="7 8" key="1">
    <citation type="submission" date="2018-11" db="EMBL/GenBank/DDBJ databases">
        <title>Genomic Encyclopedia of Type Strains, Phase IV (KMG-IV): sequencing the most valuable type-strain genomes for metagenomic binning, comparative biology and taxonomic classification.</title>
        <authorList>
            <person name="Goeker M."/>
        </authorList>
    </citation>
    <scope>NUCLEOTIDE SEQUENCE [LARGE SCALE GENOMIC DNA]</scope>
    <source>
        <strain evidence="7 8">DSM 29158</strain>
    </source>
</reference>
<dbReference type="GO" id="GO:0046872">
    <property type="term" value="F:metal ion binding"/>
    <property type="evidence" value="ECO:0007669"/>
    <property type="project" value="UniProtKB-KW"/>
</dbReference>
<dbReference type="EMBL" id="RKRK01000002">
    <property type="protein sequence ID" value="RPF58252.1"/>
    <property type="molecule type" value="Genomic_DNA"/>
</dbReference>
<comment type="caution">
    <text evidence="7">The sequence shown here is derived from an EMBL/GenBank/DDBJ whole genome shotgun (WGS) entry which is preliminary data.</text>
</comment>
<dbReference type="InterPro" id="IPR023635">
    <property type="entry name" value="Peptide_deformylase"/>
</dbReference>
<keyword evidence="5 6" id="KW-0408">Iron</keyword>
<evidence type="ECO:0000313" key="8">
    <source>
        <dbReference type="Proteomes" id="UP000277108"/>
    </source>
</evidence>
<comment type="cofactor">
    <cofactor evidence="6">
        <name>Fe(2+)</name>
        <dbReference type="ChEBI" id="CHEBI:29033"/>
    </cofactor>
    <text evidence="6">Binds 1 Fe(2+) ion.</text>
</comment>
<dbReference type="Proteomes" id="UP000277108">
    <property type="component" value="Unassembled WGS sequence"/>
</dbReference>
<evidence type="ECO:0000313" key="7">
    <source>
        <dbReference type="EMBL" id="RPF58252.1"/>
    </source>
</evidence>